<dbReference type="AlphaFoldDB" id="A0A1H1K1V2"/>
<dbReference type="EMBL" id="FNKX01000002">
    <property type="protein sequence ID" value="SDR55927.1"/>
    <property type="molecule type" value="Genomic_DNA"/>
</dbReference>
<accession>A0A1H1K1V2</accession>
<proteinExistence type="predicted"/>
<gene>
    <name evidence="1" type="ORF">SAMN05445850_6228</name>
</gene>
<protein>
    <recommendedName>
        <fullName evidence="3">AAA domain-containing protein</fullName>
    </recommendedName>
</protein>
<dbReference type="InterPro" id="IPR027417">
    <property type="entry name" value="P-loop_NTPase"/>
</dbReference>
<reference evidence="2" key="1">
    <citation type="submission" date="2016-10" db="EMBL/GenBank/DDBJ databases">
        <authorList>
            <person name="Varghese N."/>
            <person name="Submissions S."/>
        </authorList>
    </citation>
    <scope>NUCLEOTIDE SEQUENCE [LARGE SCALE GENOMIC DNA]</scope>
    <source>
        <strain evidence="2">DUS833</strain>
    </source>
</reference>
<evidence type="ECO:0000313" key="1">
    <source>
        <dbReference type="EMBL" id="SDR55927.1"/>
    </source>
</evidence>
<evidence type="ECO:0000313" key="2">
    <source>
        <dbReference type="Proteomes" id="UP000199365"/>
    </source>
</evidence>
<dbReference type="RefSeq" id="WP_143037279.1">
    <property type="nucleotide sequence ID" value="NZ_FNKX01000002.1"/>
</dbReference>
<dbReference type="SUPFAM" id="SSF52540">
    <property type="entry name" value="P-loop containing nucleoside triphosphate hydrolases"/>
    <property type="match status" value="1"/>
</dbReference>
<dbReference type="Proteomes" id="UP000199365">
    <property type="component" value="Unassembled WGS sequence"/>
</dbReference>
<sequence length="213" mass="23144">MKKPDYAAIAAQLKLTPPAVIEAIEDLNAWVCLHPKFFKILQTILNAINGRSRDLLIVVIGPARVGKSTLFDTIAGILDVLAHQAGKPRGCFRFSVPSPDKRGRFNWKAAITQAYVSSGEILPFSKIVYGDITDGAPRRKQAVVSGVAEEDALWESFIKNSRLEQLVTLVDEANTIPVTLSDLQLSRAISPGVRLLVVLSESYRHGPGAVKSG</sequence>
<evidence type="ECO:0008006" key="3">
    <source>
        <dbReference type="Google" id="ProtNLM"/>
    </source>
</evidence>
<organism evidence="1 2">
    <name type="scientific">Paraburkholderia tuberum</name>
    <dbReference type="NCBI Taxonomy" id="157910"/>
    <lineage>
        <taxon>Bacteria</taxon>
        <taxon>Pseudomonadati</taxon>
        <taxon>Pseudomonadota</taxon>
        <taxon>Betaproteobacteria</taxon>
        <taxon>Burkholderiales</taxon>
        <taxon>Burkholderiaceae</taxon>
        <taxon>Paraburkholderia</taxon>
    </lineage>
</organism>
<name>A0A1H1K1V2_9BURK</name>
<keyword evidence="2" id="KW-1185">Reference proteome</keyword>
<dbReference type="STRING" id="157910.SAMN05445850_6228"/>